<comment type="similarity">
    <text evidence="2">Belongs to the purine permeases (TC 2.A.7.14) family.</text>
</comment>
<evidence type="ECO:0000256" key="2">
    <source>
        <dbReference type="ARBA" id="ARBA00006213"/>
    </source>
</evidence>
<evidence type="ECO:0000313" key="8">
    <source>
        <dbReference type="EMBL" id="KAG2270035.1"/>
    </source>
</evidence>
<evidence type="ECO:0000256" key="6">
    <source>
        <dbReference type="ARBA" id="ARBA00023136"/>
    </source>
</evidence>
<name>A0A8X7QGT7_BRACI</name>
<reference evidence="8 9" key="1">
    <citation type="submission" date="2020-02" db="EMBL/GenBank/DDBJ databases">
        <authorList>
            <person name="Ma Q."/>
            <person name="Huang Y."/>
            <person name="Song X."/>
            <person name="Pei D."/>
        </authorList>
    </citation>
    <scope>NUCLEOTIDE SEQUENCE [LARGE SCALE GENOMIC DNA]</scope>
    <source>
        <strain evidence="8">Sxm20200214</strain>
        <tissue evidence="8">Leaf</tissue>
    </source>
</reference>
<evidence type="ECO:0000256" key="5">
    <source>
        <dbReference type="ARBA" id="ARBA00022989"/>
    </source>
</evidence>
<keyword evidence="6 7" id="KW-0472">Membrane</keyword>
<comment type="subcellular location">
    <subcellularLocation>
        <location evidence="1">Membrane</location>
        <topology evidence="1">Multi-pass membrane protein</topology>
    </subcellularLocation>
</comment>
<dbReference type="Proteomes" id="UP000886595">
    <property type="component" value="Unassembled WGS sequence"/>
</dbReference>
<organism evidence="8 9">
    <name type="scientific">Brassica carinata</name>
    <name type="common">Ethiopian mustard</name>
    <name type="synonym">Abyssinian cabbage</name>
    <dbReference type="NCBI Taxonomy" id="52824"/>
    <lineage>
        <taxon>Eukaryota</taxon>
        <taxon>Viridiplantae</taxon>
        <taxon>Streptophyta</taxon>
        <taxon>Embryophyta</taxon>
        <taxon>Tracheophyta</taxon>
        <taxon>Spermatophyta</taxon>
        <taxon>Magnoliopsida</taxon>
        <taxon>eudicotyledons</taxon>
        <taxon>Gunneridae</taxon>
        <taxon>Pentapetalae</taxon>
        <taxon>rosids</taxon>
        <taxon>malvids</taxon>
        <taxon>Brassicales</taxon>
        <taxon>Brassicaceae</taxon>
        <taxon>Brassiceae</taxon>
        <taxon>Brassica</taxon>
    </lineage>
</organism>
<accession>A0A8X7QGT7</accession>
<dbReference type="AlphaFoldDB" id="A0A8X7QGT7"/>
<dbReference type="Pfam" id="PF16913">
    <property type="entry name" value="PUNUT"/>
    <property type="match status" value="1"/>
</dbReference>
<dbReference type="GO" id="GO:0005345">
    <property type="term" value="F:purine nucleobase transmembrane transporter activity"/>
    <property type="evidence" value="ECO:0007669"/>
    <property type="project" value="UniProtKB-ARBA"/>
</dbReference>
<evidence type="ECO:0000256" key="1">
    <source>
        <dbReference type="ARBA" id="ARBA00004141"/>
    </source>
</evidence>
<dbReference type="PANTHER" id="PTHR31376">
    <property type="entry name" value="OS09G0467300 PROTEIN-RELATED"/>
    <property type="match status" value="1"/>
</dbReference>
<keyword evidence="5 7" id="KW-1133">Transmembrane helix</keyword>
<dbReference type="GO" id="GO:0016020">
    <property type="term" value="C:membrane"/>
    <property type="evidence" value="ECO:0007669"/>
    <property type="project" value="UniProtKB-SubCell"/>
</dbReference>
<protein>
    <submittedName>
        <fullName evidence="8">Uncharacterized protein</fullName>
    </submittedName>
</protein>
<sequence length="155" mass="17836">MVMEMQLVMEFSATVFATIGMAFGGFKEMVRKRTKFSLKDRTVYWTVAILANVATWQLCFATPWMVYLTPVSPRYLHGGVTSYECDWRCGDVRRCSGGVKIVSTVLCVWGFSSYVYGIYVKMKKDEEKEEEEEEEGHTGMKRWKTGRVRVGDGYD</sequence>
<feature type="transmembrane region" description="Helical" evidence="7">
    <location>
        <begin position="42"/>
        <end position="66"/>
    </location>
</feature>
<evidence type="ECO:0000256" key="7">
    <source>
        <dbReference type="SAM" id="Phobius"/>
    </source>
</evidence>
<comment type="caution">
    <text evidence="8">The sequence shown here is derived from an EMBL/GenBank/DDBJ whole genome shotgun (WGS) entry which is preliminary data.</text>
</comment>
<keyword evidence="9" id="KW-1185">Reference proteome</keyword>
<keyword evidence="4 7" id="KW-0812">Transmembrane</keyword>
<feature type="transmembrane region" description="Helical" evidence="7">
    <location>
        <begin position="12"/>
        <end position="30"/>
    </location>
</feature>
<dbReference type="InterPro" id="IPR030182">
    <property type="entry name" value="PUP_plant"/>
</dbReference>
<gene>
    <name evidence="8" type="ORF">Bca52824_064590</name>
</gene>
<evidence type="ECO:0000256" key="3">
    <source>
        <dbReference type="ARBA" id="ARBA00022448"/>
    </source>
</evidence>
<evidence type="ECO:0000313" key="9">
    <source>
        <dbReference type="Proteomes" id="UP000886595"/>
    </source>
</evidence>
<feature type="transmembrane region" description="Helical" evidence="7">
    <location>
        <begin position="101"/>
        <end position="119"/>
    </location>
</feature>
<dbReference type="PANTHER" id="PTHR31376:SF3">
    <property type="entry name" value="PURINE PERMEASE 4-RELATED"/>
    <property type="match status" value="1"/>
</dbReference>
<proteinExistence type="inferred from homology"/>
<dbReference type="OrthoDB" id="683622at2759"/>
<dbReference type="GO" id="GO:0015211">
    <property type="term" value="F:purine nucleoside transmembrane transporter activity"/>
    <property type="evidence" value="ECO:0007669"/>
    <property type="project" value="InterPro"/>
</dbReference>
<evidence type="ECO:0000256" key="4">
    <source>
        <dbReference type="ARBA" id="ARBA00022692"/>
    </source>
</evidence>
<dbReference type="EMBL" id="JAAMPC010000013">
    <property type="protein sequence ID" value="KAG2270035.1"/>
    <property type="molecule type" value="Genomic_DNA"/>
</dbReference>
<keyword evidence="3" id="KW-0813">Transport</keyword>